<accession>A0ABN1QTM3</accession>
<dbReference type="Pfam" id="PF12697">
    <property type="entry name" value="Abhydrolase_6"/>
    <property type="match status" value="1"/>
</dbReference>
<dbReference type="PANTHER" id="PTHR43194">
    <property type="entry name" value="HYDROLASE ALPHA/BETA FOLD FAMILY"/>
    <property type="match status" value="1"/>
</dbReference>
<sequence length="255" mass="26737">MRYADSGGDGVPVVLLHGAGADHTMYAAQNDALVAAGFRTVLLDLRGHGSSRPNTVASNAELLTADVEALVSHLGLRRPALVGHSLGGNLAQRLVRRAPDRYSALAVLDSTWNTGPLTAGERLALKSAAPLLRLIPARALPRLMADASAVTAPARAALTRTFSTMPKPEFLSVWRATAQFVTPDPAYRTPVPLLLLRGADDRTGNIATAMPRWAAAEGTTETVIPAAGHVVTLDAPAPVTRSLLAFLRSTPILPG</sequence>
<dbReference type="PANTHER" id="PTHR43194:SF5">
    <property type="entry name" value="PIMELOYL-[ACYL-CARRIER PROTEIN] METHYL ESTER ESTERASE"/>
    <property type="match status" value="1"/>
</dbReference>
<proteinExistence type="predicted"/>
<dbReference type="EMBL" id="BAAAHH010000007">
    <property type="protein sequence ID" value="GAA0947139.1"/>
    <property type="molecule type" value="Genomic_DNA"/>
</dbReference>
<organism evidence="2 3">
    <name type="scientific">Actinocorallia libanotica</name>
    <dbReference type="NCBI Taxonomy" id="46162"/>
    <lineage>
        <taxon>Bacteria</taxon>
        <taxon>Bacillati</taxon>
        <taxon>Actinomycetota</taxon>
        <taxon>Actinomycetes</taxon>
        <taxon>Streptosporangiales</taxon>
        <taxon>Thermomonosporaceae</taxon>
        <taxon>Actinocorallia</taxon>
    </lineage>
</organism>
<keyword evidence="3" id="KW-1185">Reference proteome</keyword>
<protein>
    <submittedName>
        <fullName evidence="2">Alpha/beta hydrolase</fullName>
    </submittedName>
</protein>
<dbReference type="Gene3D" id="3.40.50.1820">
    <property type="entry name" value="alpha/beta hydrolase"/>
    <property type="match status" value="1"/>
</dbReference>
<dbReference type="InterPro" id="IPR000073">
    <property type="entry name" value="AB_hydrolase_1"/>
</dbReference>
<name>A0ABN1QTM3_9ACTN</name>
<evidence type="ECO:0000259" key="1">
    <source>
        <dbReference type="Pfam" id="PF12697"/>
    </source>
</evidence>
<dbReference type="InterPro" id="IPR050228">
    <property type="entry name" value="Carboxylesterase_BioH"/>
</dbReference>
<comment type="caution">
    <text evidence="2">The sequence shown here is derived from an EMBL/GenBank/DDBJ whole genome shotgun (WGS) entry which is preliminary data.</text>
</comment>
<evidence type="ECO:0000313" key="2">
    <source>
        <dbReference type="EMBL" id="GAA0947139.1"/>
    </source>
</evidence>
<dbReference type="GO" id="GO:0016787">
    <property type="term" value="F:hydrolase activity"/>
    <property type="evidence" value="ECO:0007669"/>
    <property type="project" value="UniProtKB-KW"/>
</dbReference>
<gene>
    <name evidence="2" type="ORF">GCM10009550_22310</name>
</gene>
<dbReference type="PRINTS" id="PR00111">
    <property type="entry name" value="ABHYDROLASE"/>
</dbReference>
<keyword evidence="2" id="KW-0378">Hydrolase</keyword>
<dbReference type="SUPFAM" id="SSF53474">
    <property type="entry name" value="alpha/beta-Hydrolases"/>
    <property type="match status" value="1"/>
</dbReference>
<feature type="domain" description="AB hydrolase-1" evidence="1">
    <location>
        <begin position="13"/>
        <end position="239"/>
    </location>
</feature>
<reference evidence="2 3" key="1">
    <citation type="journal article" date="2019" name="Int. J. Syst. Evol. Microbiol.">
        <title>The Global Catalogue of Microorganisms (GCM) 10K type strain sequencing project: providing services to taxonomists for standard genome sequencing and annotation.</title>
        <authorList>
            <consortium name="The Broad Institute Genomics Platform"/>
            <consortium name="The Broad Institute Genome Sequencing Center for Infectious Disease"/>
            <person name="Wu L."/>
            <person name="Ma J."/>
        </authorList>
    </citation>
    <scope>NUCLEOTIDE SEQUENCE [LARGE SCALE GENOMIC DNA]</scope>
    <source>
        <strain evidence="2 3">JCM 10696</strain>
    </source>
</reference>
<dbReference type="InterPro" id="IPR029058">
    <property type="entry name" value="AB_hydrolase_fold"/>
</dbReference>
<evidence type="ECO:0000313" key="3">
    <source>
        <dbReference type="Proteomes" id="UP001500665"/>
    </source>
</evidence>
<dbReference type="Proteomes" id="UP001500665">
    <property type="component" value="Unassembled WGS sequence"/>
</dbReference>